<gene>
    <name evidence="2" type="ORF">Acr_00g0003440</name>
</gene>
<evidence type="ECO:0000313" key="2">
    <source>
        <dbReference type="EMBL" id="GFS28708.1"/>
    </source>
</evidence>
<evidence type="ECO:0000256" key="1">
    <source>
        <dbReference type="SAM" id="MobiDB-lite"/>
    </source>
</evidence>
<protein>
    <submittedName>
        <fullName evidence="2">Uncharacterized protein</fullName>
    </submittedName>
</protein>
<organism evidence="2 3">
    <name type="scientific">Actinidia rufa</name>
    <dbReference type="NCBI Taxonomy" id="165716"/>
    <lineage>
        <taxon>Eukaryota</taxon>
        <taxon>Viridiplantae</taxon>
        <taxon>Streptophyta</taxon>
        <taxon>Embryophyta</taxon>
        <taxon>Tracheophyta</taxon>
        <taxon>Spermatophyta</taxon>
        <taxon>Magnoliopsida</taxon>
        <taxon>eudicotyledons</taxon>
        <taxon>Gunneridae</taxon>
        <taxon>Pentapetalae</taxon>
        <taxon>asterids</taxon>
        <taxon>Ericales</taxon>
        <taxon>Actinidiaceae</taxon>
        <taxon>Actinidia</taxon>
    </lineage>
</organism>
<sequence>MAGGVEAEPEKAAITERVDRAEASTEAALMVEARARNTREKAFPVLHLLPNEIALTSEARHLFCSIMPELIHYGYPLERLKRKGPNHDPPEPVSFVCYQPILSLIHLPGQGRERKWTADGGRVRFQDKAVDCHEPVDEAHLVRICIEGTLREYRVHLVNLNFQTFSQLIEAAINLKSTIKGSPWKTGRSSSSQVSAASASSNRKSQGEGSRSSKKRKQYDDPPPYPCTIEEVKALVKEWVADGEITLPEFQKKVDAKDLRFKKTEGEDVRRNPYPDHGEKGKNVNMVAYRGYHGVCDHELLDCFEEEDIFSVNVVTYHEEESANMASYYDEIEEIAGYEEPRAAPDPDAFAKTLQNCMKFRSFFDQLGLSNPARLDITKAWQHRYAAIPSSYHQCMKAKWGGKTITVDASERPFEVAEAHLDDAVFFTELSTEETAITAKPRGIKIPRWEDIKDQHDDEEVVLIQKRGSSNSKPFKQPARRYHPDLEEKIKEEIEKLRAAG</sequence>
<feature type="region of interest" description="Disordered" evidence="1">
    <location>
        <begin position="466"/>
        <end position="487"/>
    </location>
</feature>
<comment type="caution">
    <text evidence="2">The sequence shown here is derived from an EMBL/GenBank/DDBJ whole genome shotgun (WGS) entry which is preliminary data.</text>
</comment>
<dbReference type="Proteomes" id="UP000585474">
    <property type="component" value="Unassembled WGS sequence"/>
</dbReference>
<evidence type="ECO:0000313" key="3">
    <source>
        <dbReference type="Proteomes" id="UP000585474"/>
    </source>
</evidence>
<dbReference type="OrthoDB" id="1736143at2759"/>
<keyword evidence="3" id="KW-1185">Reference proteome</keyword>
<accession>A0A7J0D768</accession>
<proteinExistence type="predicted"/>
<dbReference type="AlphaFoldDB" id="A0A7J0D768"/>
<feature type="compositionally biased region" description="Low complexity" evidence="1">
    <location>
        <begin position="189"/>
        <end position="201"/>
    </location>
</feature>
<reference evidence="3" key="1">
    <citation type="submission" date="2019-07" db="EMBL/GenBank/DDBJ databases">
        <title>De Novo Assembly of kiwifruit Actinidia rufa.</title>
        <authorList>
            <person name="Sugita-Konishi S."/>
            <person name="Sato K."/>
            <person name="Mori E."/>
            <person name="Abe Y."/>
            <person name="Kisaki G."/>
            <person name="Hamano K."/>
            <person name="Suezawa K."/>
            <person name="Otani M."/>
            <person name="Fukuda T."/>
            <person name="Manabe T."/>
            <person name="Gomi K."/>
            <person name="Tabuchi M."/>
            <person name="Akimitsu K."/>
            <person name="Kataoka I."/>
        </authorList>
    </citation>
    <scope>NUCLEOTIDE SEQUENCE [LARGE SCALE GENOMIC DNA]</scope>
    <source>
        <strain evidence="3">cv. Fuchu</strain>
    </source>
</reference>
<name>A0A7J0D768_9ERIC</name>
<dbReference type="EMBL" id="BJWL01000049">
    <property type="protein sequence ID" value="GFS28708.1"/>
    <property type="molecule type" value="Genomic_DNA"/>
</dbReference>
<feature type="region of interest" description="Disordered" evidence="1">
    <location>
        <begin position="180"/>
        <end position="226"/>
    </location>
</feature>